<accession>A0AAV7W3K8</accession>
<evidence type="ECO:0000313" key="3">
    <source>
        <dbReference type="Proteomes" id="UP001066276"/>
    </source>
</evidence>
<keyword evidence="3" id="KW-1185">Reference proteome</keyword>
<protein>
    <submittedName>
        <fullName evidence="2">Uncharacterized protein</fullName>
    </submittedName>
</protein>
<feature type="compositionally biased region" description="Basic and acidic residues" evidence="1">
    <location>
        <begin position="7"/>
        <end position="22"/>
    </location>
</feature>
<feature type="region of interest" description="Disordered" evidence="1">
    <location>
        <begin position="1"/>
        <end position="22"/>
    </location>
</feature>
<proteinExistence type="predicted"/>
<comment type="caution">
    <text evidence="2">The sequence shown here is derived from an EMBL/GenBank/DDBJ whole genome shotgun (WGS) entry which is preliminary data.</text>
</comment>
<reference evidence="2" key="1">
    <citation type="journal article" date="2022" name="bioRxiv">
        <title>Sequencing and chromosome-scale assembly of the giantPleurodeles waltlgenome.</title>
        <authorList>
            <person name="Brown T."/>
            <person name="Elewa A."/>
            <person name="Iarovenko S."/>
            <person name="Subramanian E."/>
            <person name="Araus A.J."/>
            <person name="Petzold A."/>
            <person name="Susuki M."/>
            <person name="Suzuki K.-i.T."/>
            <person name="Hayashi T."/>
            <person name="Toyoda A."/>
            <person name="Oliveira C."/>
            <person name="Osipova E."/>
            <person name="Leigh N.D."/>
            <person name="Simon A."/>
            <person name="Yun M.H."/>
        </authorList>
    </citation>
    <scope>NUCLEOTIDE SEQUENCE</scope>
    <source>
        <strain evidence="2">20211129_DDA</strain>
        <tissue evidence="2">Liver</tissue>
    </source>
</reference>
<organism evidence="2 3">
    <name type="scientific">Pleurodeles waltl</name>
    <name type="common">Iberian ribbed newt</name>
    <dbReference type="NCBI Taxonomy" id="8319"/>
    <lineage>
        <taxon>Eukaryota</taxon>
        <taxon>Metazoa</taxon>
        <taxon>Chordata</taxon>
        <taxon>Craniata</taxon>
        <taxon>Vertebrata</taxon>
        <taxon>Euteleostomi</taxon>
        <taxon>Amphibia</taxon>
        <taxon>Batrachia</taxon>
        <taxon>Caudata</taxon>
        <taxon>Salamandroidea</taxon>
        <taxon>Salamandridae</taxon>
        <taxon>Pleurodelinae</taxon>
        <taxon>Pleurodeles</taxon>
    </lineage>
</organism>
<dbReference type="EMBL" id="JANPWB010000002">
    <property type="protein sequence ID" value="KAJ1206880.1"/>
    <property type="molecule type" value="Genomic_DNA"/>
</dbReference>
<dbReference type="Proteomes" id="UP001066276">
    <property type="component" value="Chromosome 1_2"/>
</dbReference>
<evidence type="ECO:0000256" key="1">
    <source>
        <dbReference type="SAM" id="MobiDB-lite"/>
    </source>
</evidence>
<gene>
    <name evidence="2" type="ORF">NDU88_002273</name>
</gene>
<dbReference type="AlphaFoldDB" id="A0AAV7W3K8"/>
<evidence type="ECO:0000313" key="2">
    <source>
        <dbReference type="EMBL" id="KAJ1206880.1"/>
    </source>
</evidence>
<name>A0AAV7W3K8_PLEWA</name>
<sequence>MRAGDQTTREGEETKSPTTSHERRGFLSYVTAYVIGLGFCRAEGVLAVRAEAARYPLHEEAESHVVDTESRTGCETCE</sequence>